<reference evidence="1" key="1">
    <citation type="submission" date="2021-02" db="EMBL/GenBank/DDBJ databases">
        <authorList>
            <person name="Nowell W R."/>
        </authorList>
    </citation>
    <scope>NUCLEOTIDE SEQUENCE</scope>
</reference>
<dbReference type="EMBL" id="CAJOBG010003155">
    <property type="protein sequence ID" value="CAF4048459.1"/>
    <property type="molecule type" value="Genomic_DNA"/>
</dbReference>
<evidence type="ECO:0000313" key="4">
    <source>
        <dbReference type="Proteomes" id="UP000663866"/>
    </source>
</evidence>
<sequence length="367" mass="41713">MAPPPLVGTLNGMRQITFIIDKVHDQLLEKLSRIDQETLSIDQILRSYCGVTKEDTNGIVSLLQKQGILDTNKEFNIENLISTDFSISDMYRDKVENFLKSLDSVEFNDLSEIMKSILDMITESNHGAIDNKTEEYIDGVRNEKPANLSDMMSIVAQNDVDIKIVDDVNYQPTDEDQARGTNIIVYSKGEKDDQGNFCVGHFQLMTGDGTLVDIQSEKNNCGYSVIQKILKDRSIDKSIDDLRNDRAERIKDNPKEFSKIFEVEHWVSSRYPQVANYFLIVGGAEQNKSPKEIKKIVQEGLISLYGELYDKLQGRLGIAEINHIPPKSSYKGTPCENININHMAAIAMFKEDHKQTSSWEYYEKGSY</sequence>
<evidence type="ECO:0000313" key="3">
    <source>
        <dbReference type="Proteomes" id="UP000663856"/>
    </source>
</evidence>
<gene>
    <name evidence="2" type="ORF">OVN521_LOCUS17836</name>
    <name evidence="1" type="ORF">WKI299_LOCUS19018</name>
</gene>
<evidence type="ECO:0000313" key="1">
    <source>
        <dbReference type="EMBL" id="CAF2095262.1"/>
    </source>
</evidence>
<keyword evidence="4" id="KW-1185">Reference proteome</keyword>
<dbReference type="AlphaFoldDB" id="A0A816T9Z5"/>
<dbReference type="Proteomes" id="UP000663866">
    <property type="component" value="Unassembled WGS sequence"/>
</dbReference>
<evidence type="ECO:0000313" key="2">
    <source>
        <dbReference type="EMBL" id="CAF4048459.1"/>
    </source>
</evidence>
<name>A0A816T9Z5_9BILA</name>
<dbReference type="Proteomes" id="UP000663856">
    <property type="component" value="Unassembled WGS sequence"/>
</dbReference>
<accession>A0A816T9Z5</accession>
<proteinExistence type="predicted"/>
<comment type="caution">
    <text evidence="1">The sequence shown here is derived from an EMBL/GenBank/DDBJ whole genome shotgun (WGS) entry which is preliminary data.</text>
</comment>
<dbReference type="EMBL" id="CAJNRF010007859">
    <property type="protein sequence ID" value="CAF2095262.1"/>
    <property type="molecule type" value="Genomic_DNA"/>
</dbReference>
<protein>
    <submittedName>
        <fullName evidence="1">Uncharacterized protein</fullName>
    </submittedName>
</protein>
<organism evidence="1 3">
    <name type="scientific">Rotaria magnacalcarata</name>
    <dbReference type="NCBI Taxonomy" id="392030"/>
    <lineage>
        <taxon>Eukaryota</taxon>
        <taxon>Metazoa</taxon>
        <taxon>Spiralia</taxon>
        <taxon>Gnathifera</taxon>
        <taxon>Rotifera</taxon>
        <taxon>Eurotatoria</taxon>
        <taxon>Bdelloidea</taxon>
        <taxon>Philodinida</taxon>
        <taxon>Philodinidae</taxon>
        <taxon>Rotaria</taxon>
    </lineage>
</organism>